<name>A0A1X6YWD8_9RHOB</name>
<accession>A0A1X6YWD8</accession>
<proteinExistence type="predicted"/>
<evidence type="ECO:0000313" key="1">
    <source>
        <dbReference type="EMBL" id="SLN33228.1"/>
    </source>
</evidence>
<gene>
    <name evidence="1" type="ORF">ROJ8625_01555</name>
</gene>
<keyword evidence="2" id="KW-1185">Reference proteome</keyword>
<dbReference type="EMBL" id="FWFK01000002">
    <property type="protein sequence ID" value="SLN33228.1"/>
    <property type="molecule type" value="Genomic_DNA"/>
</dbReference>
<dbReference type="AlphaFoldDB" id="A0A1X6YWD8"/>
<dbReference type="Gene3D" id="3.90.550.10">
    <property type="entry name" value="Spore Coat Polysaccharide Biosynthesis Protein SpsA, Chain A"/>
    <property type="match status" value="1"/>
</dbReference>
<dbReference type="OrthoDB" id="9836605at2"/>
<dbReference type="Proteomes" id="UP000193570">
    <property type="component" value="Unassembled WGS sequence"/>
</dbReference>
<dbReference type="SUPFAM" id="SSF53448">
    <property type="entry name" value="Nucleotide-diphospho-sugar transferases"/>
    <property type="match status" value="1"/>
</dbReference>
<evidence type="ECO:0008006" key="3">
    <source>
        <dbReference type="Google" id="ProtNLM"/>
    </source>
</evidence>
<protein>
    <recommendedName>
        <fullName evidence="3">Nucleotide-diphospho-sugar transferase</fullName>
    </recommendedName>
</protein>
<dbReference type="RefSeq" id="WP_085791267.1">
    <property type="nucleotide sequence ID" value="NZ_FWFK01000002.1"/>
</dbReference>
<reference evidence="1 2" key="1">
    <citation type="submission" date="2017-03" db="EMBL/GenBank/DDBJ databases">
        <authorList>
            <person name="Afonso C.L."/>
            <person name="Miller P.J."/>
            <person name="Scott M.A."/>
            <person name="Spackman E."/>
            <person name="Goraichik I."/>
            <person name="Dimitrov K.M."/>
            <person name="Suarez D.L."/>
            <person name="Swayne D.E."/>
        </authorList>
    </citation>
    <scope>NUCLEOTIDE SEQUENCE [LARGE SCALE GENOMIC DNA]</scope>
    <source>
        <strain evidence="1 2">CECT 8625</strain>
    </source>
</reference>
<organism evidence="1 2">
    <name type="scientific">Roseivivax jejudonensis</name>
    <dbReference type="NCBI Taxonomy" id="1529041"/>
    <lineage>
        <taxon>Bacteria</taxon>
        <taxon>Pseudomonadati</taxon>
        <taxon>Pseudomonadota</taxon>
        <taxon>Alphaproteobacteria</taxon>
        <taxon>Rhodobacterales</taxon>
        <taxon>Roseobacteraceae</taxon>
        <taxon>Roseivivax</taxon>
    </lineage>
</organism>
<evidence type="ECO:0000313" key="2">
    <source>
        <dbReference type="Proteomes" id="UP000193570"/>
    </source>
</evidence>
<sequence>MFVYSTHDKDASDPVYSLEALISATSLRRHTNLPIRLVTNNTDFLDRVRALDYNPFTDLVAAGADTPPKLQKIEALRGMADQDAVFVDSDTVILDDISRVFDFGMFDIAAVQAIWREGITSIERAVEREQRRRFMLNSGLLFVRRNTVEPLATAWAKEYRTAFGQFGPAAADQPSLEQALALLNPEVFQLPVNYNFRTNFGGILSGKCFVVHGHFRSVARELGRQGLGVAQIDHFLARIEMINANSKTRMYRKTNDISQTRFKPL</sequence>
<dbReference type="InterPro" id="IPR029044">
    <property type="entry name" value="Nucleotide-diphossugar_trans"/>
</dbReference>